<dbReference type="SMART" id="SM00780">
    <property type="entry name" value="PIG-X"/>
    <property type="match status" value="1"/>
</dbReference>
<dbReference type="OMA" id="VWEVPCG"/>
<accession>A0A803PYA8</accession>
<reference evidence="11" key="2">
    <citation type="submission" date="2021-03" db="UniProtKB">
        <authorList>
            <consortium name="EnsemblPlants"/>
        </authorList>
    </citation>
    <scope>IDENTIFICATION</scope>
</reference>
<comment type="subcellular location">
    <subcellularLocation>
        <location evidence="1">Endoplasmic reticulum membrane</location>
        <topology evidence="1">Single-pass membrane protein</topology>
    </subcellularLocation>
</comment>
<evidence type="ECO:0000256" key="9">
    <source>
        <dbReference type="ARBA" id="ARBA00023180"/>
    </source>
</evidence>
<dbReference type="GO" id="GO:0005789">
    <property type="term" value="C:endoplasmic reticulum membrane"/>
    <property type="evidence" value="ECO:0007669"/>
    <property type="project" value="UniProtKB-SubCell"/>
</dbReference>
<evidence type="ECO:0000313" key="11">
    <source>
        <dbReference type="EnsemblPlants" id="cds.evm.model.06.413"/>
    </source>
</evidence>
<evidence type="ECO:0008006" key="13">
    <source>
        <dbReference type="Google" id="ProtNLM"/>
    </source>
</evidence>
<keyword evidence="6" id="KW-0256">Endoplasmic reticulum</keyword>
<dbReference type="OrthoDB" id="5546453at2759"/>
<feature type="transmembrane region" description="Helical" evidence="10">
    <location>
        <begin position="283"/>
        <end position="306"/>
    </location>
</feature>
<dbReference type="AlphaFoldDB" id="A0A803PYA8"/>
<dbReference type="EnsemblPlants" id="evm.model.06.413">
    <property type="protein sequence ID" value="cds.evm.model.06.413"/>
    <property type="gene ID" value="evm.TU.06.413"/>
</dbReference>
<evidence type="ECO:0000256" key="4">
    <source>
        <dbReference type="ARBA" id="ARBA00022502"/>
    </source>
</evidence>
<dbReference type="InterPro" id="IPR013233">
    <property type="entry name" value="PIG-X/PBN1"/>
</dbReference>
<dbReference type="PANTHER" id="PTHR28650">
    <property type="entry name" value="PHOSPHATIDYLINOSITOL-GLYCAN BIOSYNTHESIS CLASS X PROTEIN"/>
    <property type="match status" value="1"/>
</dbReference>
<evidence type="ECO:0000256" key="10">
    <source>
        <dbReference type="SAM" id="Phobius"/>
    </source>
</evidence>
<evidence type="ECO:0000256" key="2">
    <source>
        <dbReference type="ARBA" id="ARBA00004687"/>
    </source>
</evidence>
<keyword evidence="9" id="KW-0325">Glycoprotein</keyword>
<sequence>MENHGNVLSSFCLLMTIFVIIIPHLGCCIESSSVSSKVGTSDSNLDSKNSYNSSFCAAKYIMKSYHERYEQLHDSHYKDFIEQVLPFGMCDIQSDDPNLVPSLLSIERKLIGEGSHRHLSSSMRISNLPAVSIANISYDSCGLIFIERLPNGVFADPFELQHLLQRGVFNDIAVFGDTNLESPSFLSNRSSVEVHMVINPDILSDKNGIDFKLKIPLHARYAPLDESGYSRVVFGKPDLFLRCSVGKTSLNQSCLYVIANNDSESRYGTIVWKQPSGMKAHSGVVYVFTFVSAFLAALVIMLTSIFHSTSSMCKSSKQS</sequence>
<comment type="pathway">
    <text evidence="2">Glycolipid biosynthesis; glycosylphosphatidylinositol-anchor biosynthesis.</text>
</comment>
<evidence type="ECO:0000256" key="3">
    <source>
        <dbReference type="ARBA" id="ARBA00010345"/>
    </source>
</evidence>
<keyword evidence="7 10" id="KW-1133">Transmembrane helix</keyword>
<comment type="similarity">
    <text evidence="3">Belongs to the PIGX family.</text>
</comment>
<dbReference type="EMBL" id="UZAU01000563">
    <property type="status" value="NOT_ANNOTATED_CDS"/>
    <property type="molecule type" value="Genomic_DNA"/>
</dbReference>
<evidence type="ECO:0000256" key="6">
    <source>
        <dbReference type="ARBA" id="ARBA00022824"/>
    </source>
</evidence>
<evidence type="ECO:0000256" key="8">
    <source>
        <dbReference type="ARBA" id="ARBA00023136"/>
    </source>
</evidence>
<feature type="transmembrane region" description="Helical" evidence="10">
    <location>
        <begin position="7"/>
        <end position="26"/>
    </location>
</feature>
<proteinExistence type="inferred from homology"/>
<dbReference type="GO" id="GO:0006506">
    <property type="term" value="P:GPI anchor biosynthetic process"/>
    <property type="evidence" value="ECO:0007669"/>
    <property type="project" value="UniProtKB-UniPathway"/>
</dbReference>
<reference evidence="11" key="1">
    <citation type="submission" date="2018-11" db="EMBL/GenBank/DDBJ databases">
        <authorList>
            <person name="Grassa J C."/>
        </authorList>
    </citation>
    <scope>NUCLEOTIDE SEQUENCE [LARGE SCALE GENOMIC DNA]</scope>
</reference>
<dbReference type="Proteomes" id="UP000596661">
    <property type="component" value="Chromosome 6"/>
</dbReference>
<dbReference type="UniPathway" id="UPA00196"/>
<protein>
    <recommendedName>
        <fullName evidence="13">Phosphatidylinositol-glycan biosynthesis class X protein</fullName>
    </recommendedName>
</protein>
<dbReference type="Pfam" id="PF08320">
    <property type="entry name" value="PIG-X"/>
    <property type="match status" value="1"/>
</dbReference>
<dbReference type="InterPro" id="IPR040039">
    <property type="entry name" value="PIGX"/>
</dbReference>
<keyword evidence="4" id="KW-0337">GPI-anchor biosynthesis</keyword>
<organism evidence="11 12">
    <name type="scientific">Cannabis sativa</name>
    <name type="common">Hemp</name>
    <name type="synonym">Marijuana</name>
    <dbReference type="NCBI Taxonomy" id="3483"/>
    <lineage>
        <taxon>Eukaryota</taxon>
        <taxon>Viridiplantae</taxon>
        <taxon>Streptophyta</taxon>
        <taxon>Embryophyta</taxon>
        <taxon>Tracheophyta</taxon>
        <taxon>Spermatophyta</taxon>
        <taxon>Magnoliopsida</taxon>
        <taxon>eudicotyledons</taxon>
        <taxon>Gunneridae</taxon>
        <taxon>Pentapetalae</taxon>
        <taxon>rosids</taxon>
        <taxon>fabids</taxon>
        <taxon>Rosales</taxon>
        <taxon>Cannabaceae</taxon>
        <taxon>Cannabis</taxon>
    </lineage>
</organism>
<evidence type="ECO:0000256" key="7">
    <source>
        <dbReference type="ARBA" id="ARBA00022989"/>
    </source>
</evidence>
<dbReference type="Gramene" id="evm.model.06.413">
    <property type="protein sequence ID" value="cds.evm.model.06.413"/>
    <property type="gene ID" value="evm.TU.06.413"/>
</dbReference>
<evidence type="ECO:0000313" key="12">
    <source>
        <dbReference type="Proteomes" id="UP000596661"/>
    </source>
</evidence>
<name>A0A803PYA8_CANSA</name>
<evidence type="ECO:0000256" key="5">
    <source>
        <dbReference type="ARBA" id="ARBA00022692"/>
    </source>
</evidence>
<gene>
    <name evidence="11" type="primary">LOC115718409</name>
</gene>
<evidence type="ECO:0000256" key="1">
    <source>
        <dbReference type="ARBA" id="ARBA00004389"/>
    </source>
</evidence>
<keyword evidence="12" id="KW-1185">Reference proteome</keyword>
<keyword evidence="8 10" id="KW-0472">Membrane</keyword>
<dbReference type="PANTHER" id="PTHR28650:SF1">
    <property type="entry name" value="PHOSPHATIDYLINOSITOL-GLYCAN BIOSYNTHESIS CLASS X PROTEIN"/>
    <property type="match status" value="1"/>
</dbReference>
<keyword evidence="5 10" id="KW-0812">Transmembrane</keyword>